<dbReference type="Proteomes" id="UP000268093">
    <property type="component" value="Unassembled WGS sequence"/>
</dbReference>
<feature type="non-terminal residue" evidence="1">
    <location>
        <position position="146"/>
    </location>
</feature>
<name>A0A433CNW6_9FUNG</name>
<dbReference type="OrthoDB" id="5594682at2759"/>
<evidence type="ECO:0000313" key="1">
    <source>
        <dbReference type="EMBL" id="RUP40425.1"/>
    </source>
</evidence>
<dbReference type="AlphaFoldDB" id="A0A433CNW6"/>
<comment type="caution">
    <text evidence="1">The sequence shown here is derived from an EMBL/GenBank/DDBJ whole genome shotgun (WGS) entry which is preliminary data.</text>
</comment>
<proteinExistence type="predicted"/>
<protein>
    <submittedName>
        <fullName evidence="1">Uncharacterized protein</fullName>
    </submittedName>
</protein>
<gene>
    <name evidence="1" type="ORF">BC936DRAFT_138326</name>
</gene>
<accession>A0A433CNW6</accession>
<reference evidence="1 2" key="1">
    <citation type="journal article" date="2018" name="New Phytol.">
        <title>Phylogenomics of Endogonaceae and evolution of mycorrhizas within Mucoromycota.</title>
        <authorList>
            <person name="Chang Y."/>
            <person name="Desiro A."/>
            <person name="Na H."/>
            <person name="Sandor L."/>
            <person name="Lipzen A."/>
            <person name="Clum A."/>
            <person name="Barry K."/>
            <person name="Grigoriev I.V."/>
            <person name="Martin F.M."/>
            <person name="Stajich J.E."/>
            <person name="Smith M.E."/>
            <person name="Bonito G."/>
            <person name="Spatafora J.W."/>
        </authorList>
    </citation>
    <scope>NUCLEOTIDE SEQUENCE [LARGE SCALE GENOMIC DNA]</scope>
    <source>
        <strain evidence="1 2">GMNB39</strain>
    </source>
</reference>
<evidence type="ECO:0000313" key="2">
    <source>
        <dbReference type="Proteomes" id="UP000268093"/>
    </source>
</evidence>
<organism evidence="1 2">
    <name type="scientific">Jimgerdemannia flammicorona</name>
    <dbReference type="NCBI Taxonomy" id="994334"/>
    <lineage>
        <taxon>Eukaryota</taxon>
        <taxon>Fungi</taxon>
        <taxon>Fungi incertae sedis</taxon>
        <taxon>Mucoromycota</taxon>
        <taxon>Mucoromycotina</taxon>
        <taxon>Endogonomycetes</taxon>
        <taxon>Endogonales</taxon>
        <taxon>Endogonaceae</taxon>
        <taxon>Jimgerdemannia</taxon>
    </lineage>
</organism>
<keyword evidence="2" id="KW-1185">Reference proteome</keyword>
<sequence>MTSTPISTILQVSPCFASLKKIPKSLPLINRSSTVDCIFLYGNNKSNIFHGCQPWLQSLPPVDDCTVGYMFRSNGMMFSNTNETEPTNIQFMFNANLPLNVFIKDGVFVYSHYVTLKWARRPLPSPPPTTYFPVLLLRSFIFFLSC</sequence>
<dbReference type="EMBL" id="RBNI01012946">
    <property type="protein sequence ID" value="RUP40425.1"/>
    <property type="molecule type" value="Genomic_DNA"/>
</dbReference>